<sequence>MELLFIAKLLGTVYFACKKQFVKLLVAFSVNFTLLGYHAVIPFLIVGEENYIWKDFDPNKSVMSTNKTLYYVIIGLLVLQVYQSKRELTRFHKYSLIMLNLCTITAIAQYIYVICTKEPSAALNMWAMYKIDILDRKQFLQWLLVSLDLHCTVLAEQILCLLVILFQ</sequence>
<keyword evidence="1" id="KW-0812">Transmembrane</keyword>
<protein>
    <submittedName>
        <fullName evidence="3">Hypothetical_protein</fullName>
    </submittedName>
</protein>
<gene>
    <name evidence="2" type="ORF">HINF_LOCUS31941</name>
    <name evidence="3" type="ORF">HINF_LOCUS39709</name>
</gene>
<feature type="transmembrane region" description="Helical" evidence="1">
    <location>
        <begin position="65"/>
        <end position="82"/>
    </location>
</feature>
<feature type="transmembrane region" description="Helical" evidence="1">
    <location>
        <begin position="21"/>
        <end position="45"/>
    </location>
</feature>
<evidence type="ECO:0000313" key="2">
    <source>
        <dbReference type="EMBL" id="CAI9944296.1"/>
    </source>
</evidence>
<organism evidence="2">
    <name type="scientific">Hexamita inflata</name>
    <dbReference type="NCBI Taxonomy" id="28002"/>
    <lineage>
        <taxon>Eukaryota</taxon>
        <taxon>Metamonada</taxon>
        <taxon>Diplomonadida</taxon>
        <taxon>Hexamitidae</taxon>
        <taxon>Hexamitinae</taxon>
        <taxon>Hexamita</taxon>
    </lineage>
</organism>
<feature type="transmembrane region" description="Helical" evidence="1">
    <location>
        <begin position="94"/>
        <end position="114"/>
    </location>
</feature>
<proteinExistence type="predicted"/>
<reference evidence="3 4" key="2">
    <citation type="submission" date="2024-07" db="EMBL/GenBank/DDBJ databases">
        <authorList>
            <person name="Akdeniz Z."/>
        </authorList>
    </citation>
    <scope>NUCLEOTIDE SEQUENCE [LARGE SCALE GENOMIC DNA]</scope>
</reference>
<feature type="transmembrane region" description="Helical" evidence="1">
    <location>
        <begin position="139"/>
        <end position="166"/>
    </location>
</feature>
<keyword evidence="1" id="KW-0472">Membrane</keyword>
<evidence type="ECO:0000313" key="3">
    <source>
        <dbReference type="EMBL" id="CAL6042679.1"/>
    </source>
</evidence>
<evidence type="ECO:0000256" key="1">
    <source>
        <dbReference type="SAM" id="Phobius"/>
    </source>
</evidence>
<keyword evidence="4" id="KW-1185">Reference proteome</keyword>
<dbReference type="AlphaFoldDB" id="A0AA86PRE9"/>
<evidence type="ECO:0000313" key="4">
    <source>
        <dbReference type="Proteomes" id="UP001642409"/>
    </source>
</evidence>
<dbReference type="EMBL" id="CATOUU010000722">
    <property type="protein sequence ID" value="CAI9944296.1"/>
    <property type="molecule type" value="Genomic_DNA"/>
</dbReference>
<dbReference type="EMBL" id="CAXDID020000154">
    <property type="protein sequence ID" value="CAL6042679.1"/>
    <property type="molecule type" value="Genomic_DNA"/>
</dbReference>
<dbReference type="Proteomes" id="UP001642409">
    <property type="component" value="Unassembled WGS sequence"/>
</dbReference>
<name>A0AA86PRE9_9EUKA</name>
<reference evidence="2" key="1">
    <citation type="submission" date="2023-06" db="EMBL/GenBank/DDBJ databases">
        <authorList>
            <person name="Kurt Z."/>
        </authorList>
    </citation>
    <scope>NUCLEOTIDE SEQUENCE</scope>
</reference>
<accession>A0AA86PRE9</accession>
<comment type="caution">
    <text evidence="2">The sequence shown here is derived from an EMBL/GenBank/DDBJ whole genome shotgun (WGS) entry which is preliminary data.</text>
</comment>
<keyword evidence="1" id="KW-1133">Transmembrane helix</keyword>